<dbReference type="EMBL" id="KM359505">
    <property type="protein sequence ID" value="AIR93433.1"/>
    <property type="molecule type" value="Genomic_DNA"/>
</dbReference>
<name>A0A0K0KVR5_9CAUD</name>
<dbReference type="Proteomes" id="UP000207741">
    <property type="component" value="Segment"/>
</dbReference>
<proteinExistence type="predicted"/>
<sequence length="471" mass="50278">MALNPYFLQGSPGEQSLVQDLINEQLKIYGIEVFYIPRRYITKNTVIREVVQSEFDSAYPIEAYVDSYEGYGGQGTLLSKFGIQNVDDLTLIISRERYENYITPLIKNIPNIELSTRPKEGDLIYFPLGDRLFEIKYVEHEQPFYQLKKTYVYQLRCELFRYEDEVIDTGVDTIDDEVEQLGYIQTLTLIGAAVTATATATYVSSGAVDRISIINVGKGYKQSPQPIIGISSAPDGGISAVGFASISNTFIDCDTGLTDGKIVAINLSNAGSGYTEAPMITIQDPEGTGVGAAATAGITTIGSIGVVSIASGGSGYTTNPQFTASGNVGVGTTARGIGLINASGIVTAAFISHAGSGYTTAPTITFDAPTSAGSGIGTGSYIFNEIVEGQTSGATARVKEWNAVTNKLEISIVSSNFVKGEQIIGQNSGAKFAIFSVNTDDEVSEFAENDVIQSEADSIIDFTEKNPFGMP</sequence>
<dbReference type="OrthoDB" id="5624at10239"/>
<evidence type="ECO:0000313" key="2">
    <source>
        <dbReference type="Proteomes" id="UP000207741"/>
    </source>
</evidence>
<keyword evidence="2" id="KW-1185">Reference proteome</keyword>
<dbReference type="InterPro" id="IPR021674">
    <property type="entry name" value="Phage_T4_Gp14_neck-protein"/>
</dbReference>
<dbReference type="KEGG" id="vg:26640149"/>
<evidence type="ECO:0000313" key="1">
    <source>
        <dbReference type="EMBL" id="AIR93433.1"/>
    </source>
</evidence>
<dbReference type="RefSeq" id="YP_009213605.1">
    <property type="nucleotide sequence ID" value="NC_028955.1"/>
</dbReference>
<reference evidence="2" key="1">
    <citation type="submission" date="2014-08" db="EMBL/GenBank/DDBJ databases">
        <authorList>
            <person name="Edwards T."/>
        </authorList>
    </citation>
    <scope>NUCLEOTIDE SEQUENCE [LARGE SCALE GENOMIC DNA]</scope>
</reference>
<dbReference type="Pfam" id="PF11649">
    <property type="entry name" value="T4_neck-protein"/>
    <property type="match status" value="1"/>
</dbReference>
<organism evidence="1 2">
    <name type="scientific">Prochlorococcus phage P-TIM68</name>
    <dbReference type="NCBI Taxonomy" id="1542477"/>
    <lineage>
        <taxon>Viruses</taxon>
        <taxon>Duplodnaviria</taxon>
        <taxon>Heunggongvirae</taxon>
        <taxon>Uroviricota</taxon>
        <taxon>Caudoviricetes</taxon>
        <taxon>Pantevenvirales</taxon>
        <taxon>Kyanoviridae</taxon>
        <taxon>Haifavirus</taxon>
        <taxon>Haifavirus tim68</taxon>
    </lineage>
</organism>
<accession>A0A0K0KVR5</accession>
<protein>
    <submittedName>
        <fullName evidence="1">Putative neck protein</fullName>
    </submittedName>
</protein>
<dbReference type="GeneID" id="26640149"/>